<dbReference type="RefSeq" id="WP_235721860.1">
    <property type="nucleotide sequence ID" value="NZ_JAKGCU010000001.1"/>
</dbReference>
<reference evidence="2" key="1">
    <citation type="submission" date="2022-01" db="EMBL/GenBank/DDBJ databases">
        <title>Gordonia xiamenensis sp. nov., isolated from surface seawater in Xiamen.</title>
        <authorList>
            <person name="He Y.F."/>
        </authorList>
    </citation>
    <scope>NUCLEOTIDE SEQUENCE</scope>
    <source>
        <strain evidence="2">GW1C4-4</strain>
    </source>
</reference>
<feature type="transmembrane region" description="Helical" evidence="1">
    <location>
        <begin position="42"/>
        <end position="63"/>
    </location>
</feature>
<dbReference type="Proteomes" id="UP001108089">
    <property type="component" value="Unassembled WGS sequence"/>
</dbReference>
<feature type="transmembrane region" description="Helical" evidence="1">
    <location>
        <begin position="193"/>
        <end position="212"/>
    </location>
</feature>
<proteinExistence type="predicted"/>
<name>A0ABS9DDG9_9ACTN</name>
<evidence type="ECO:0000256" key="1">
    <source>
        <dbReference type="SAM" id="Phobius"/>
    </source>
</evidence>
<comment type="caution">
    <text evidence="2">The sequence shown here is derived from an EMBL/GenBank/DDBJ whole genome shotgun (WGS) entry which is preliminary data.</text>
</comment>
<dbReference type="InterPro" id="IPR021315">
    <property type="entry name" value="Gap/Sap"/>
</dbReference>
<feature type="transmembrane region" description="Helical" evidence="1">
    <location>
        <begin position="12"/>
        <end position="30"/>
    </location>
</feature>
<organism evidence="2 3">
    <name type="scientific">Gordonia tangerina</name>
    <dbReference type="NCBI Taxonomy" id="2911060"/>
    <lineage>
        <taxon>Bacteria</taxon>
        <taxon>Bacillati</taxon>
        <taxon>Actinomycetota</taxon>
        <taxon>Actinomycetes</taxon>
        <taxon>Mycobacteriales</taxon>
        <taxon>Gordoniaceae</taxon>
        <taxon>Gordonia</taxon>
    </lineage>
</organism>
<feature type="transmembrane region" description="Helical" evidence="1">
    <location>
        <begin position="149"/>
        <end position="173"/>
    </location>
</feature>
<keyword evidence="1" id="KW-1133">Transmembrane helix</keyword>
<accession>A0ABS9DDG9</accession>
<dbReference type="EMBL" id="JAKGCU010000001">
    <property type="protein sequence ID" value="MCF3937264.1"/>
    <property type="molecule type" value="Genomic_DNA"/>
</dbReference>
<dbReference type="Pfam" id="PF11139">
    <property type="entry name" value="SfLAP"/>
    <property type="match status" value="1"/>
</dbReference>
<evidence type="ECO:0000313" key="2">
    <source>
        <dbReference type="EMBL" id="MCF3937264.1"/>
    </source>
</evidence>
<keyword evidence="3" id="KW-1185">Reference proteome</keyword>
<evidence type="ECO:0000313" key="3">
    <source>
        <dbReference type="Proteomes" id="UP001108089"/>
    </source>
</evidence>
<sequence length="216" mass="22215">MGSVIGELVPLAVGVAISPIPIIGVIAMMLGQHARTTSVGFVLGWLVGIVAATTIFLVVGGALDERSSSSGWVKLVLGVILLLYGFRTWRSRDAESSQPRWMSAIDKMRAPAATGLGVALAAVNPKNLVLCASAGVTIGSASLAWGADAALVAIFTVLAATTVVVPVVAYQFAADHLRDPMDRLKVWLEANNATVMGVLILVMGAVLIGKGISGLG</sequence>
<gene>
    <name evidence="2" type="ORF">L1892_02565</name>
</gene>
<feature type="transmembrane region" description="Helical" evidence="1">
    <location>
        <begin position="69"/>
        <end position="86"/>
    </location>
</feature>
<keyword evidence="1" id="KW-0812">Transmembrane</keyword>
<protein>
    <submittedName>
        <fullName evidence="2">GAP family protein</fullName>
    </submittedName>
</protein>
<keyword evidence="1" id="KW-0472">Membrane</keyword>